<feature type="transmembrane region" description="Helical" evidence="5">
    <location>
        <begin position="207"/>
        <end position="227"/>
    </location>
</feature>
<evidence type="ECO:0000256" key="3">
    <source>
        <dbReference type="ARBA" id="ARBA00022989"/>
    </source>
</evidence>
<accession>A0A3M2SGI4</accession>
<evidence type="ECO:0000256" key="5">
    <source>
        <dbReference type="SAM" id="Phobius"/>
    </source>
</evidence>
<proteinExistence type="predicted"/>
<comment type="caution">
    <text evidence="6">The sequence shown here is derived from an EMBL/GenBank/DDBJ whole genome shotgun (WGS) entry which is preliminary data.</text>
</comment>
<dbReference type="GO" id="GO:0016020">
    <property type="term" value="C:membrane"/>
    <property type="evidence" value="ECO:0007669"/>
    <property type="project" value="UniProtKB-SubCell"/>
</dbReference>
<reference evidence="6 7" key="1">
    <citation type="submission" date="2017-06" db="EMBL/GenBank/DDBJ databases">
        <title>Comparative genomic analysis of Ambrosia Fusariam Clade fungi.</title>
        <authorList>
            <person name="Stajich J.E."/>
            <person name="Carrillo J."/>
            <person name="Kijimoto T."/>
            <person name="Eskalen A."/>
            <person name="O'Donnell K."/>
            <person name="Kasson M."/>
        </authorList>
    </citation>
    <scope>NUCLEOTIDE SEQUENCE [LARGE SCALE GENOMIC DNA]</scope>
    <source>
        <strain evidence="6">UCR3666</strain>
    </source>
</reference>
<dbReference type="InterPro" id="IPR007568">
    <property type="entry name" value="RTA1"/>
</dbReference>
<keyword evidence="3 5" id="KW-1133">Transmembrane helix</keyword>
<evidence type="ECO:0000256" key="1">
    <source>
        <dbReference type="ARBA" id="ARBA00004141"/>
    </source>
</evidence>
<gene>
    <name evidence="6" type="ORF">CDV36_003664</name>
</gene>
<dbReference type="Pfam" id="PF04479">
    <property type="entry name" value="RTA1"/>
    <property type="match status" value="1"/>
</dbReference>
<feature type="transmembrane region" description="Helical" evidence="5">
    <location>
        <begin position="163"/>
        <end position="187"/>
    </location>
</feature>
<comment type="subcellular location">
    <subcellularLocation>
        <location evidence="1">Membrane</location>
        <topology evidence="1">Multi-pass membrane protein</topology>
    </subcellularLocation>
</comment>
<keyword evidence="7" id="KW-1185">Reference proteome</keyword>
<dbReference type="OrthoDB" id="3358017at2759"/>
<evidence type="ECO:0000256" key="4">
    <source>
        <dbReference type="ARBA" id="ARBA00023136"/>
    </source>
</evidence>
<feature type="transmembrane region" description="Helical" evidence="5">
    <location>
        <begin position="129"/>
        <end position="151"/>
    </location>
</feature>
<dbReference type="PANTHER" id="PTHR31465">
    <property type="entry name" value="PROTEIN RTA1-RELATED"/>
    <property type="match status" value="1"/>
</dbReference>
<feature type="transmembrane region" description="Helical" evidence="5">
    <location>
        <begin position="22"/>
        <end position="38"/>
    </location>
</feature>
<dbReference type="AlphaFoldDB" id="A0A3M2SGI4"/>
<keyword evidence="2 5" id="KW-0812">Transmembrane</keyword>
<keyword evidence="4 5" id="KW-0472">Membrane</keyword>
<organism evidence="6 7">
    <name type="scientific">Fusarium kuroshium</name>
    <dbReference type="NCBI Taxonomy" id="2010991"/>
    <lineage>
        <taxon>Eukaryota</taxon>
        <taxon>Fungi</taxon>
        <taxon>Dikarya</taxon>
        <taxon>Ascomycota</taxon>
        <taxon>Pezizomycotina</taxon>
        <taxon>Sordariomycetes</taxon>
        <taxon>Hypocreomycetidae</taxon>
        <taxon>Hypocreales</taxon>
        <taxon>Nectriaceae</taxon>
        <taxon>Fusarium</taxon>
        <taxon>Fusarium solani species complex</taxon>
    </lineage>
</organism>
<evidence type="ECO:0000256" key="2">
    <source>
        <dbReference type="ARBA" id="ARBA00022692"/>
    </source>
</evidence>
<dbReference type="PANTHER" id="PTHR31465:SF35">
    <property type="entry name" value="RTA1 DOMAIN PROTEIN-RELATED"/>
    <property type="match status" value="1"/>
</dbReference>
<feature type="transmembrane region" description="Helical" evidence="5">
    <location>
        <begin position="50"/>
        <end position="68"/>
    </location>
</feature>
<dbReference type="EMBL" id="NKUJ01000044">
    <property type="protein sequence ID" value="RMJ16676.1"/>
    <property type="molecule type" value="Genomic_DNA"/>
</dbReference>
<protein>
    <recommendedName>
        <fullName evidence="8">Protein RTA1</fullName>
    </recommendedName>
</protein>
<dbReference type="Proteomes" id="UP000277212">
    <property type="component" value="Unassembled WGS sequence"/>
</dbReference>
<evidence type="ECO:0000313" key="6">
    <source>
        <dbReference type="EMBL" id="RMJ16676.1"/>
    </source>
</evidence>
<dbReference type="STRING" id="2010991.A0A3M2SGI4"/>
<sequence>MSGDTESDSSAGEFKLYHFDPSFAAAVLFAVLFGGASFRHLQLLIKSKTWAFIPFLIGCLFETAGYAARAYSAKQTPDWTLMPYTIQSILILLGPAFFAGSIYMVLGRLIQTLDGEDYSLIRVKWLTKLFLLGDILSIFGQGGGGGLLAGSKSKSTQDLGNTVILLGLGIQVVFFSGFMLVTAVFHIRITMHPTLKSKSTTRPWQRFLCVLYFSSVLIMVRSVFRMVEYAQGNNGSLMKKEIYAYVLDALLMLIAAVLFALNHPSQVLQGHNISNRGDDLEESSDSFPMVGQSNYRRMG</sequence>
<feature type="transmembrane region" description="Helical" evidence="5">
    <location>
        <begin position="242"/>
        <end position="261"/>
    </location>
</feature>
<feature type="transmembrane region" description="Helical" evidence="5">
    <location>
        <begin position="88"/>
        <end position="109"/>
    </location>
</feature>
<name>A0A3M2SGI4_9HYPO</name>
<evidence type="ECO:0000313" key="7">
    <source>
        <dbReference type="Proteomes" id="UP000277212"/>
    </source>
</evidence>
<evidence type="ECO:0008006" key="8">
    <source>
        <dbReference type="Google" id="ProtNLM"/>
    </source>
</evidence>